<sequence>MSNFDSGDSTLSVTGSIVGIVALLISVSAITQALFVYFTAYRDAPAELLRITSSISNTVDENSHRLRLNHVPGGLALDMGKTSASKGRWTDMLQEYFDAHLELDEELEKIKQASERTGSLFNRNRLFWVFRRKDLEESVRRVETLRMRKMAVALNALVEDVSHIKDTLERIEARIPAGPLRLPPSKPPQEPDSVLDLPRPLNLYSSSILGESVTSFVRTSLDSQ</sequence>
<gene>
    <name evidence="2" type="ORF">K505DRAFT_55334</name>
</gene>
<accession>A0A6A6X821</accession>
<evidence type="ECO:0008006" key="4">
    <source>
        <dbReference type="Google" id="ProtNLM"/>
    </source>
</evidence>
<dbReference type="Proteomes" id="UP000799757">
    <property type="component" value="Unassembled WGS sequence"/>
</dbReference>
<keyword evidence="1" id="KW-1133">Transmembrane helix</keyword>
<reference evidence="2" key="1">
    <citation type="journal article" date="2020" name="Stud. Mycol.">
        <title>101 Dothideomycetes genomes: a test case for predicting lifestyles and emergence of pathogens.</title>
        <authorList>
            <person name="Haridas S."/>
            <person name="Albert R."/>
            <person name="Binder M."/>
            <person name="Bloem J."/>
            <person name="Labutti K."/>
            <person name="Salamov A."/>
            <person name="Andreopoulos B."/>
            <person name="Baker S."/>
            <person name="Barry K."/>
            <person name="Bills G."/>
            <person name="Bluhm B."/>
            <person name="Cannon C."/>
            <person name="Castanera R."/>
            <person name="Culley D."/>
            <person name="Daum C."/>
            <person name="Ezra D."/>
            <person name="Gonzalez J."/>
            <person name="Henrissat B."/>
            <person name="Kuo A."/>
            <person name="Liang C."/>
            <person name="Lipzen A."/>
            <person name="Lutzoni F."/>
            <person name="Magnuson J."/>
            <person name="Mondo S."/>
            <person name="Nolan M."/>
            <person name="Ohm R."/>
            <person name="Pangilinan J."/>
            <person name="Park H.-J."/>
            <person name="Ramirez L."/>
            <person name="Alfaro M."/>
            <person name="Sun H."/>
            <person name="Tritt A."/>
            <person name="Yoshinaga Y."/>
            <person name="Zwiers L.-H."/>
            <person name="Turgeon B."/>
            <person name="Goodwin S."/>
            <person name="Spatafora J."/>
            <person name="Crous P."/>
            <person name="Grigoriev I."/>
        </authorList>
    </citation>
    <scope>NUCLEOTIDE SEQUENCE</scope>
    <source>
        <strain evidence="2">CBS 109.77</strain>
    </source>
</reference>
<dbReference type="OrthoDB" id="3757673at2759"/>
<protein>
    <recommendedName>
        <fullName evidence="4">Fungal N-terminal domain-containing protein</fullName>
    </recommendedName>
</protein>
<dbReference type="AlphaFoldDB" id="A0A6A6X821"/>
<proteinExistence type="predicted"/>
<keyword evidence="1" id="KW-0472">Membrane</keyword>
<dbReference type="EMBL" id="MU001976">
    <property type="protein sequence ID" value="KAF2792294.1"/>
    <property type="molecule type" value="Genomic_DNA"/>
</dbReference>
<name>A0A6A6X821_9PLEO</name>
<keyword evidence="1" id="KW-0812">Transmembrane</keyword>
<feature type="transmembrane region" description="Helical" evidence="1">
    <location>
        <begin position="20"/>
        <end position="40"/>
    </location>
</feature>
<evidence type="ECO:0000313" key="2">
    <source>
        <dbReference type="EMBL" id="KAF2792294.1"/>
    </source>
</evidence>
<evidence type="ECO:0000256" key="1">
    <source>
        <dbReference type="SAM" id="Phobius"/>
    </source>
</evidence>
<keyword evidence="3" id="KW-1185">Reference proteome</keyword>
<evidence type="ECO:0000313" key="3">
    <source>
        <dbReference type="Proteomes" id="UP000799757"/>
    </source>
</evidence>
<organism evidence="2 3">
    <name type="scientific">Melanomma pulvis-pyrius CBS 109.77</name>
    <dbReference type="NCBI Taxonomy" id="1314802"/>
    <lineage>
        <taxon>Eukaryota</taxon>
        <taxon>Fungi</taxon>
        <taxon>Dikarya</taxon>
        <taxon>Ascomycota</taxon>
        <taxon>Pezizomycotina</taxon>
        <taxon>Dothideomycetes</taxon>
        <taxon>Pleosporomycetidae</taxon>
        <taxon>Pleosporales</taxon>
        <taxon>Melanommataceae</taxon>
        <taxon>Melanomma</taxon>
    </lineage>
</organism>